<gene>
    <name evidence="2" type="ORF">GPL21_21720</name>
</gene>
<keyword evidence="1" id="KW-0472">Membrane</keyword>
<organism evidence="2 3">
    <name type="scientific">Bradyrhizobium pachyrhizi</name>
    <dbReference type="NCBI Taxonomy" id="280333"/>
    <lineage>
        <taxon>Bacteria</taxon>
        <taxon>Pseudomonadati</taxon>
        <taxon>Pseudomonadota</taxon>
        <taxon>Alphaproteobacteria</taxon>
        <taxon>Hyphomicrobiales</taxon>
        <taxon>Nitrobacteraceae</taxon>
        <taxon>Bradyrhizobium</taxon>
    </lineage>
</organism>
<keyword evidence="1" id="KW-1133">Transmembrane helix</keyword>
<sequence>MADDALDAAVAQALVGGAVLALVAHAMIPVALEGGPLVVLSMVARFLFPLSRTRRVFRFS</sequence>
<comment type="caution">
    <text evidence="2">The sequence shown here is derived from an EMBL/GenBank/DDBJ whole genome shotgun (WGS) entry which is preliminary data.</text>
</comment>
<evidence type="ECO:0000313" key="3">
    <source>
        <dbReference type="Proteomes" id="UP000436468"/>
    </source>
</evidence>
<keyword evidence="1" id="KW-0812">Transmembrane</keyword>
<proteinExistence type="predicted"/>
<dbReference type="Proteomes" id="UP000436468">
    <property type="component" value="Unassembled WGS sequence"/>
</dbReference>
<dbReference type="AlphaFoldDB" id="A0A844SXY1"/>
<evidence type="ECO:0000313" key="2">
    <source>
        <dbReference type="EMBL" id="MVT67721.1"/>
    </source>
</evidence>
<keyword evidence="3" id="KW-1185">Reference proteome</keyword>
<dbReference type="RefSeq" id="WP_157345863.1">
    <property type="nucleotide sequence ID" value="NZ_CP121667.1"/>
</dbReference>
<name>A0A844SXY1_9BRAD</name>
<feature type="transmembrane region" description="Helical" evidence="1">
    <location>
        <begin position="20"/>
        <end position="48"/>
    </location>
</feature>
<accession>A0A844SXY1</accession>
<dbReference type="EMBL" id="WQNF01000015">
    <property type="protein sequence ID" value="MVT67721.1"/>
    <property type="molecule type" value="Genomic_DNA"/>
</dbReference>
<reference evidence="2 3" key="1">
    <citation type="submission" date="2019-12" db="EMBL/GenBank/DDBJ databases">
        <title>Draft genome sequences Bradyrhizobium cajani AMBPC1010, Bradyrhizobium pachyrhizi AMBPC1040 and Bradyrhizobium yuanmingense ALSPC3051, three plant growth promoting strains isolated from nodules of Cajanus cajan L. in Dominican Republic.</title>
        <authorList>
            <person name="Flores-Felix J.D."/>
            <person name="Araujo J."/>
            <person name="Diaz-Alcantara C."/>
            <person name="Gonzalez-Andres F."/>
            <person name="Velazquez E."/>
        </authorList>
    </citation>
    <scope>NUCLEOTIDE SEQUENCE [LARGE SCALE GENOMIC DNA]</scope>
    <source>
        <strain evidence="2 3">1040</strain>
    </source>
</reference>
<protein>
    <submittedName>
        <fullName evidence="2">Uncharacterized protein</fullName>
    </submittedName>
</protein>
<evidence type="ECO:0000256" key="1">
    <source>
        <dbReference type="SAM" id="Phobius"/>
    </source>
</evidence>